<dbReference type="PROSITE" id="PS50404">
    <property type="entry name" value="GST_NTER"/>
    <property type="match status" value="1"/>
</dbReference>
<protein>
    <submittedName>
        <fullName evidence="4">Stringent starvation protein A</fullName>
    </submittedName>
</protein>
<dbReference type="InterPro" id="IPR004046">
    <property type="entry name" value="GST_C"/>
</dbReference>
<dbReference type="PANTHER" id="PTHR43968:SF6">
    <property type="entry name" value="GLUTATHIONE S-TRANSFERASE OMEGA"/>
    <property type="match status" value="1"/>
</dbReference>
<dbReference type="InterPro" id="IPR050983">
    <property type="entry name" value="GST_Omega/HSP26"/>
</dbReference>
<reference evidence="4 5" key="1">
    <citation type="submission" date="2020-04" db="EMBL/GenBank/DDBJ databases">
        <authorList>
            <person name="Yoon J."/>
        </authorList>
    </citation>
    <scope>NUCLEOTIDE SEQUENCE [LARGE SCALE GENOMIC DNA]</scope>
    <source>
        <strain evidence="4 5">KMU-166</strain>
    </source>
</reference>
<dbReference type="CDD" id="cd03059">
    <property type="entry name" value="GST_N_SspA"/>
    <property type="match status" value="1"/>
</dbReference>
<dbReference type="Proteomes" id="UP000765845">
    <property type="component" value="Unassembled WGS sequence"/>
</dbReference>
<gene>
    <name evidence="4" type="primary">sspA</name>
    <name evidence="4" type="ORF">HCU74_15925</name>
</gene>
<dbReference type="PROSITE" id="PS50405">
    <property type="entry name" value="GST_CTER"/>
    <property type="match status" value="1"/>
</dbReference>
<dbReference type="RefSeq" id="WP_168451414.1">
    <property type="nucleotide sequence ID" value="NZ_JAAWWK010000006.1"/>
</dbReference>
<dbReference type="SUPFAM" id="SSF52833">
    <property type="entry name" value="Thioredoxin-like"/>
    <property type="match status" value="1"/>
</dbReference>
<dbReference type="SFLD" id="SFLDG00358">
    <property type="entry name" value="Main_(cytGST)"/>
    <property type="match status" value="1"/>
</dbReference>
<feature type="domain" description="GST C-terminal" evidence="3">
    <location>
        <begin position="91"/>
        <end position="212"/>
    </location>
</feature>
<dbReference type="InterPro" id="IPR040079">
    <property type="entry name" value="Glutathione_S-Trfase"/>
</dbReference>
<dbReference type="InterPro" id="IPR036249">
    <property type="entry name" value="Thioredoxin-like_sf"/>
</dbReference>
<dbReference type="Pfam" id="PF13417">
    <property type="entry name" value="GST_N_3"/>
    <property type="match status" value="1"/>
</dbReference>
<dbReference type="NCBIfam" id="NF007016">
    <property type="entry name" value="PRK09481.1"/>
    <property type="match status" value="1"/>
</dbReference>
<sequence>MGVVAKRSTMTFFSDASSHYSHRVRIVLAEKGVTVDIIDVDPENLPEEVSELNPYNSLPTLVDRDLSLYESKVMMEYLDERFPHPPLLPVYPVARGESRQYIYRIERDWCRLVDEILAGGTQKALDKARKDLRDSLLTIAPIFSEKPFFMNEEFTLVDCCLAPILWRLPQLGVEIPQSRQSKPLLEYMERLFERPGFQESLTEKERELRSESAGS</sequence>
<dbReference type="InterPro" id="IPR034342">
    <property type="entry name" value="SspA_C"/>
</dbReference>
<dbReference type="InterPro" id="IPR034341">
    <property type="entry name" value="SspA_N"/>
</dbReference>
<organism evidence="4 5">
    <name type="scientific">Spongiibacter thalassae</name>
    <dbReference type="NCBI Taxonomy" id="2721624"/>
    <lineage>
        <taxon>Bacteria</taxon>
        <taxon>Pseudomonadati</taxon>
        <taxon>Pseudomonadota</taxon>
        <taxon>Gammaproteobacteria</taxon>
        <taxon>Cellvibrionales</taxon>
        <taxon>Spongiibacteraceae</taxon>
        <taxon>Spongiibacter</taxon>
    </lineage>
</organism>
<dbReference type="PANTHER" id="PTHR43968">
    <property type="match status" value="1"/>
</dbReference>
<name>A0ABX1GKM3_9GAMM</name>
<accession>A0ABX1GKM3</accession>
<dbReference type="InterPro" id="IPR004045">
    <property type="entry name" value="Glutathione_S-Trfase_N"/>
</dbReference>
<dbReference type="Gene3D" id="1.20.1050.10">
    <property type="match status" value="1"/>
</dbReference>
<evidence type="ECO:0000259" key="3">
    <source>
        <dbReference type="PROSITE" id="PS50405"/>
    </source>
</evidence>
<evidence type="ECO:0000256" key="1">
    <source>
        <dbReference type="ARBA" id="ARBA00009929"/>
    </source>
</evidence>
<dbReference type="CDD" id="cd03186">
    <property type="entry name" value="GST_C_SspA"/>
    <property type="match status" value="1"/>
</dbReference>
<evidence type="ECO:0000313" key="5">
    <source>
        <dbReference type="Proteomes" id="UP000765845"/>
    </source>
</evidence>
<dbReference type="Pfam" id="PF00043">
    <property type="entry name" value="GST_C"/>
    <property type="match status" value="1"/>
</dbReference>
<comment type="similarity">
    <text evidence="1">Belongs to the GST superfamily. HSP26 family.</text>
</comment>
<proteinExistence type="inferred from homology"/>
<comment type="caution">
    <text evidence="4">The sequence shown here is derived from an EMBL/GenBank/DDBJ whole genome shotgun (WGS) entry which is preliminary data.</text>
</comment>
<dbReference type="InterPro" id="IPR036282">
    <property type="entry name" value="Glutathione-S-Trfase_C_sf"/>
</dbReference>
<dbReference type="InterPro" id="IPR010987">
    <property type="entry name" value="Glutathione-S-Trfase_C-like"/>
</dbReference>
<feature type="domain" description="GST N-terminal" evidence="2">
    <location>
        <begin position="8"/>
        <end position="86"/>
    </location>
</feature>
<evidence type="ECO:0000313" key="4">
    <source>
        <dbReference type="EMBL" id="NKI18897.1"/>
    </source>
</evidence>
<dbReference type="SFLD" id="SFLDS00019">
    <property type="entry name" value="Glutathione_Transferase_(cytos"/>
    <property type="match status" value="1"/>
</dbReference>
<dbReference type="Gene3D" id="3.40.30.10">
    <property type="entry name" value="Glutaredoxin"/>
    <property type="match status" value="1"/>
</dbReference>
<dbReference type="SUPFAM" id="SSF47616">
    <property type="entry name" value="GST C-terminal domain-like"/>
    <property type="match status" value="1"/>
</dbReference>
<keyword evidence="5" id="KW-1185">Reference proteome</keyword>
<dbReference type="EMBL" id="JAAWWK010000006">
    <property type="protein sequence ID" value="NKI18897.1"/>
    <property type="molecule type" value="Genomic_DNA"/>
</dbReference>
<evidence type="ECO:0000259" key="2">
    <source>
        <dbReference type="PROSITE" id="PS50404"/>
    </source>
</evidence>